<gene>
    <name evidence="1" type="ORF">ACFSJ0_58830</name>
</gene>
<comment type="caution">
    <text evidence="1">The sequence shown here is derived from an EMBL/GenBank/DDBJ whole genome shotgun (WGS) entry which is preliminary data.</text>
</comment>
<accession>A0ABW4GWI3</accession>
<evidence type="ECO:0008006" key="3">
    <source>
        <dbReference type="Google" id="ProtNLM"/>
    </source>
</evidence>
<name>A0ABW4GWI3_9ACTN</name>
<reference evidence="2" key="1">
    <citation type="journal article" date="2019" name="Int. J. Syst. Evol. Microbiol.">
        <title>The Global Catalogue of Microorganisms (GCM) 10K type strain sequencing project: providing services to taxonomists for standard genome sequencing and annotation.</title>
        <authorList>
            <consortium name="The Broad Institute Genomics Platform"/>
            <consortium name="The Broad Institute Genome Sequencing Center for Infectious Disease"/>
            <person name="Wu L."/>
            <person name="Ma J."/>
        </authorList>
    </citation>
    <scope>NUCLEOTIDE SEQUENCE [LARGE SCALE GENOMIC DNA]</scope>
    <source>
        <strain evidence="2">CGMCC 1.15399</strain>
    </source>
</reference>
<proteinExistence type="predicted"/>
<protein>
    <recommendedName>
        <fullName evidence="3">ANTAR domain-containing protein</fullName>
    </recommendedName>
</protein>
<evidence type="ECO:0000313" key="2">
    <source>
        <dbReference type="Proteomes" id="UP001597097"/>
    </source>
</evidence>
<dbReference type="EMBL" id="JBHUCM010000070">
    <property type="protein sequence ID" value="MFD1546990.1"/>
    <property type="molecule type" value="Genomic_DNA"/>
</dbReference>
<organism evidence="1 2">
    <name type="scientific">Nonomuraea guangzhouensis</name>
    <dbReference type="NCBI Taxonomy" id="1291555"/>
    <lineage>
        <taxon>Bacteria</taxon>
        <taxon>Bacillati</taxon>
        <taxon>Actinomycetota</taxon>
        <taxon>Actinomycetes</taxon>
        <taxon>Streptosporangiales</taxon>
        <taxon>Streptosporangiaceae</taxon>
        <taxon>Nonomuraea</taxon>
    </lineage>
</organism>
<dbReference type="Proteomes" id="UP001597097">
    <property type="component" value="Unassembled WGS sequence"/>
</dbReference>
<sequence length="80" mass="8630">MTADHPNWASEFNEGLARLYGTMRHANGILVGQAALGWAYRGDLERAGDSLAKMDPDQLRELSAAAALLASLADEELSTR</sequence>
<dbReference type="RefSeq" id="WP_219536603.1">
    <property type="nucleotide sequence ID" value="NZ_JAHKRM010000031.1"/>
</dbReference>
<keyword evidence="2" id="KW-1185">Reference proteome</keyword>
<evidence type="ECO:0000313" key="1">
    <source>
        <dbReference type="EMBL" id="MFD1546990.1"/>
    </source>
</evidence>